<comment type="caution">
    <text evidence="3">The sequence shown here is derived from an EMBL/GenBank/DDBJ whole genome shotgun (WGS) entry which is preliminary data.</text>
</comment>
<sequence length="123" mass="13216">RSGGTRSGTSTPAGARGRHSPTQKVCRGGETSPTQKVCRGGETTAGDLTAAKAKGRSTRGKVRDVLETAWVSLITIFILTSMSITQLKFLLVHASQPVRRDEDAVQLSGKWTVNDSGEFDRDR</sequence>
<keyword evidence="4" id="KW-1185">Reference proteome</keyword>
<dbReference type="Proteomes" id="UP000078113">
    <property type="component" value="Unassembled WGS sequence"/>
</dbReference>
<dbReference type="AlphaFoldDB" id="A0A8X7N137"/>
<feature type="non-terminal residue" evidence="3">
    <location>
        <position position="1"/>
    </location>
</feature>
<reference evidence="3" key="2">
    <citation type="journal article" date="2019" name="IMA Fungus">
        <title>Genome sequencing and comparison of five Tilletia species to identify candidate genes for the detection of regulated species infecting wheat.</title>
        <authorList>
            <person name="Nguyen H.D.T."/>
            <person name="Sultana T."/>
            <person name="Kesanakurti P."/>
            <person name="Hambleton S."/>
        </authorList>
    </citation>
    <scope>NUCLEOTIDE SEQUENCE</scope>
    <source>
        <strain evidence="3">DAOMC 236422</strain>
    </source>
</reference>
<feature type="transmembrane region" description="Helical" evidence="2">
    <location>
        <begin position="69"/>
        <end position="91"/>
    </location>
</feature>
<keyword evidence="2" id="KW-0472">Membrane</keyword>
<evidence type="ECO:0000256" key="1">
    <source>
        <dbReference type="SAM" id="MobiDB-lite"/>
    </source>
</evidence>
<evidence type="ECO:0000313" key="4">
    <source>
        <dbReference type="Proteomes" id="UP000078113"/>
    </source>
</evidence>
<evidence type="ECO:0000313" key="3">
    <source>
        <dbReference type="EMBL" id="KAE8258878.1"/>
    </source>
</evidence>
<dbReference type="EMBL" id="LWDG02001256">
    <property type="protein sequence ID" value="KAE8258878.1"/>
    <property type="molecule type" value="Genomic_DNA"/>
</dbReference>
<evidence type="ECO:0000256" key="2">
    <source>
        <dbReference type="SAM" id="Phobius"/>
    </source>
</evidence>
<organism evidence="3 4">
    <name type="scientific">Tilletia walkeri</name>
    <dbReference type="NCBI Taxonomy" id="117179"/>
    <lineage>
        <taxon>Eukaryota</taxon>
        <taxon>Fungi</taxon>
        <taxon>Dikarya</taxon>
        <taxon>Basidiomycota</taxon>
        <taxon>Ustilaginomycotina</taxon>
        <taxon>Exobasidiomycetes</taxon>
        <taxon>Tilletiales</taxon>
        <taxon>Tilletiaceae</taxon>
        <taxon>Tilletia</taxon>
    </lineage>
</organism>
<feature type="region of interest" description="Disordered" evidence="1">
    <location>
        <begin position="1"/>
        <end position="44"/>
    </location>
</feature>
<keyword evidence="2" id="KW-1133">Transmembrane helix</keyword>
<proteinExistence type="predicted"/>
<gene>
    <name evidence="3" type="ORF">A4X09_0g7840</name>
</gene>
<name>A0A8X7N137_9BASI</name>
<protein>
    <submittedName>
        <fullName evidence="3">Uncharacterized protein</fullName>
    </submittedName>
</protein>
<accession>A0A8X7N137</accession>
<reference evidence="3" key="1">
    <citation type="submission" date="2016-04" db="EMBL/GenBank/DDBJ databases">
        <authorList>
            <person name="Nguyen H.D."/>
            <person name="Samba Siva P."/>
            <person name="Cullis J."/>
            <person name="Levesque C.A."/>
            <person name="Hambleton S."/>
        </authorList>
    </citation>
    <scope>NUCLEOTIDE SEQUENCE</scope>
    <source>
        <strain evidence="3">DAOMC 236422</strain>
    </source>
</reference>
<keyword evidence="2" id="KW-0812">Transmembrane</keyword>